<evidence type="ECO:0000256" key="4">
    <source>
        <dbReference type="ARBA" id="ARBA00022989"/>
    </source>
</evidence>
<dbReference type="NCBIfam" id="TIGR00797">
    <property type="entry name" value="matE"/>
    <property type="match status" value="1"/>
</dbReference>
<comment type="subcellular location">
    <subcellularLocation>
        <location evidence="1">Membrane</location>
        <topology evidence="1">Multi-pass membrane protein</topology>
    </subcellularLocation>
</comment>
<dbReference type="EMBL" id="JXTC01000488">
    <property type="protein sequence ID" value="PON50279.1"/>
    <property type="molecule type" value="Genomic_DNA"/>
</dbReference>
<evidence type="ECO:0000256" key="1">
    <source>
        <dbReference type="ARBA" id="ARBA00004141"/>
    </source>
</evidence>
<dbReference type="InParanoid" id="A0A2P5BNB4"/>
<reference evidence="8" key="1">
    <citation type="submission" date="2016-06" db="EMBL/GenBank/DDBJ databases">
        <title>Parallel loss of symbiosis genes in relatives of nitrogen-fixing non-legume Parasponia.</title>
        <authorList>
            <person name="Van Velzen R."/>
            <person name="Holmer R."/>
            <person name="Bu F."/>
            <person name="Rutten L."/>
            <person name="Van Zeijl A."/>
            <person name="Liu W."/>
            <person name="Santuari L."/>
            <person name="Cao Q."/>
            <person name="Sharma T."/>
            <person name="Shen D."/>
            <person name="Roswanjaya Y."/>
            <person name="Wardhani T."/>
            <person name="Kalhor M.S."/>
            <person name="Jansen J."/>
            <person name="Van den Hoogen J."/>
            <person name="Gungor B."/>
            <person name="Hartog M."/>
            <person name="Hontelez J."/>
            <person name="Verver J."/>
            <person name="Yang W.-C."/>
            <person name="Schijlen E."/>
            <person name="Repin R."/>
            <person name="Schilthuizen M."/>
            <person name="Schranz E."/>
            <person name="Heidstra R."/>
            <person name="Miyata K."/>
            <person name="Fedorova E."/>
            <person name="Kohlen W."/>
            <person name="Bisseling T."/>
            <person name="Smit S."/>
            <person name="Geurts R."/>
        </authorList>
    </citation>
    <scope>NUCLEOTIDE SEQUENCE [LARGE SCALE GENOMIC DNA]</scope>
    <source>
        <strain evidence="8">cv. RG33-2</strain>
    </source>
</reference>
<accession>A0A2P5BNB4</accession>
<feature type="transmembrane region" description="Helical" evidence="6">
    <location>
        <begin position="286"/>
        <end position="306"/>
    </location>
</feature>
<evidence type="ECO:0000256" key="2">
    <source>
        <dbReference type="ARBA" id="ARBA00010199"/>
    </source>
</evidence>
<keyword evidence="4 6" id="KW-1133">Transmembrane helix</keyword>
<organism evidence="7 8">
    <name type="scientific">Trema orientale</name>
    <name type="common">Charcoal tree</name>
    <name type="synonym">Celtis orientalis</name>
    <dbReference type="NCBI Taxonomy" id="63057"/>
    <lineage>
        <taxon>Eukaryota</taxon>
        <taxon>Viridiplantae</taxon>
        <taxon>Streptophyta</taxon>
        <taxon>Embryophyta</taxon>
        <taxon>Tracheophyta</taxon>
        <taxon>Spermatophyta</taxon>
        <taxon>Magnoliopsida</taxon>
        <taxon>eudicotyledons</taxon>
        <taxon>Gunneridae</taxon>
        <taxon>Pentapetalae</taxon>
        <taxon>rosids</taxon>
        <taxon>fabids</taxon>
        <taxon>Rosales</taxon>
        <taxon>Cannabaceae</taxon>
        <taxon>Trema</taxon>
    </lineage>
</organism>
<gene>
    <name evidence="7" type="ORF">TorRG33x02_315130</name>
</gene>
<keyword evidence="5 6" id="KW-0472">Membrane</keyword>
<keyword evidence="8" id="KW-1185">Reference proteome</keyword>
<feature type="transmembrane region" description="Helical" evidence="6">
    <location>
        <begin position="367"/>
        <end position="388"/>
    </location>
</feature>
<feature type="transmembrane region" description="Helical" evidence="6">
    <location>
        <begin position="250"/>
        <end position="274"/>
    </location>
</feature>
<feature type="transmembrane region" description="Helical" evidence="6">
    <location>
        <begin position="203"/>
        <end position="226"/>
    </location>
</feature>
<evidence type="ECO:0000313" key="8">
    <source>
        <dbReference type="Proteomes" id="UP000237000"/>
    </source>
</evidence>
<dbReference type="AlphaFoldDB" id="A0A2P5BNB4"/>
<dbReference type="GO" id="GO:0015297">
    <property type="term" value="F:antiporter activity"/>
    <property type="evidence" value="ECO:0007669"/>
    <property type="project" value="InterPro"/>
</dbReference>
<protein>
    <recommendedName>
        <fullName evidence="6">Protein DETOXIFICATION</fullName>
    </recommendedName>
    <alternativeName>
        <fullName evidence="6">Multidrug and toxic compound extrusion protein</fullName>
    </alternativeName>
</protein>
<feature type="transmembrane region" description="Helical" evidence="6">
    <location>
        <begin position="400"/>
        <end position="425"/>
    </location>
</feature>
<feature type="transmembrane region" description="Helical" evidence="6">
    <location>
        <begin position="103"/>
        <end position="125"/>
    </location>
</feature>
<dbReference type="OrthoDB" id="2126698at2759"/>
<comment type="caution">
    <text evidence="7">The sequence shown here is derived from an EMBL/GenBank/DDBJ whole genome shotgun (WGS) entry which is preliminary data.</text>
</comment>
<proteinExistence type="inferred from homology"/>
<evidence type="ECO:0000313" key="7">
    <source>
        <dbReference type="EMBL" id="PON50279.1"/>
    </source>
</evidence>
<dbReference type="Proteomes" id="UP000237000">
    <property type="component" value="Unassembled WGS sequence"/>
</dbReference>
<dbReference type="GO" id="GO:1990961">
    <property type="term" value="P:xenobiotic detoxification by transmembrane export across the plasma membrane"/>
    <property type="evidence" value="ECO:0007669"/>
    <property type="project" value="InterPro"/>
</dbReference>
<feature type="transmembrane region" description="Helical" evidence="6">
    <location>
        <begin position="327"/>
        <end position="347"/>
    </location>
</feature>
<sequence>MEEAPPSAEGGKTKSKVTLRSLSKELRRVTYLAAPMLVGSVSRYLLPVVSLMMAGHLDKLSLSGVAIGNAFTTVTGFSLVFGMSCAMETLCGQAFGAEQYQKLGIYIYCSIISVTLVCFPIPLLWMFEEKLLILLGQDPSVSKIAGKYSILLIPALLAYAILQSLVRYLQTQGLTLAMLLSSFAILCFHIPVCWALVYKLELGITGAALSVGLSHWLNVTWLVIYIKYSSACERTRATFSLEVFRSIREFFQFGIPAAVMACFESWAIEIMILLSGFLRNSKFETSVLSICITTTSLHYVISYGIASAASTRVSNELGAGNPEAAKVAVTASMILAAIEAISTSIILFCCRSVLGYVYSNDKEVVKYVAHITPLVSLSVIIDSLRATLSGIARGSGWQRLGAYVNLVAFYLVGIPLAVVLCFVLHFRGVGLWIGILAGSTTQLLLFLLKISFTSWKKQATKARERIFAQTRADGNRGLT</sequence>
<feature type="transmembrane region" description="Helical" evidence="6">
    <location>
        <begin position="174"/>
        <end position="197"/>
    </location>
</feature>
<name>A0A2P5BNB4_TREOI</name>
<dbReference type="CDD" id="cd13132">
    <property type="entry name" value="MATE_eukaryotic"/>
    <property type="match status" value="1"/>
</dbReference>
<dbReference type="InterPro" id="IPR045069">
    <property type="entry name" value="MATE_euk"/>
</dbReference>
<feature type="transmembrane region" description="Helical" evidence="6">
    <location>
        <begin position="431"/>
        <end position="448"/>
    </location>
</feature>
<comment type="similarity">
    <text evidence="2 6">Belongs to the multi antimicrobial extrusion (MATE) (TC 2.A.66.1) family.</text>
</comment>
<keyword evidence="3 6" id="KW-0812">Transmembrane</keyword>
<dbReference type="Pfam" id="PF01554">
    <property type="entry name" value="MatE"/>
    <property type="match status" value="2"/>
</dbReference>
<evidence type="ECO:0000256" key="5">
    <source>
        <dbReference type="ARBA" id="ARBA00023136"/>
    </source>
</evidence>
<dbReference type="InterPro" id="IPR002528">
    <property type="entry name" value="MATE_fam"/>
</dbReference>
<dbReference type="PANTHER" id="PTHR11206">
    <property type="entry name" value="MULTIDRUG RESISTANCE PROTEIN"/>
    <property type="match status" value="1"/>
</dbReference>
<feature type="transmembrane region" description="Helical" evidence="6">
    <location>
        <begin position="145"/>
        <end position="162"/>
    </location>
</feature>
<dbReference type="GO" id="GO:0016020">
    <property type="term" value="C:membrane"/>
    <property type="evidence" value="ECO:0007669"/>
    <property type="project" value="UniProtKB-SubCell"/>
</dbReference>
<dbReference type="GO" id="GO:0042910">
    <property type="term" value="F:xenobiotic transmembrane transporter activity"/>
    <property type="evidence" value="ECO:0007669"/>
    <property type="project" value="InterPro"/>
</dbReference>
<feature type="transmembrane region" description="Helical" evidence="6">
    <location>
        <begin position="66"/>
        <end position="91"/>
    </location>
</feature>
<evidence type="ECO:0000256" key="3">
    <source>
        <dbReference type="ARBA" id="ARBA00022692"/>
    </source>
</evidence>
<evidence type="ECO:0000256" key="6">
    <source>
        <dbReference type="RuleBase" id="RU004914"/>
    </source>
</evidence>